<organism evidence="2 3">
    <name type="scientific">Eimeria brunetti</name>
    <dbReference type="NCBI Taxonomy" id="51314"/>
    <lineage>
        <taxon>Eukaryota</taxon>
        <taxon>Sar</taxon>
        <taxon>Alveolata</taxon>
        <taxon>Apicomplexa</taxon>
        <taxon>Conoidasida</taxon>
        <taxon>Coccidia</taxon>
        <taxon>Eucoccidiorida</taxon>
        <taxon>Eimeriorina</taxon>
        <taxon>Eimeriidae</taxon>
        <taxon>Eimeria</taxon>
    </lineage>
</organism>
<dbReference type="AlphaFoldDB" id="U6LFY8"/>
<evidence type="ECO:0000313" key="3">
    <source>
        <dbReference type="Proteomes" id="UP000030750"/>
    </source>
</evidence>
<dbReference type="OrthoDB" id="5994at2759"/>
<evidence type="ECO:0000256" key="1">
    <source>
        <dbReference type="SAM" id="MobiDB-lite"/>
    </source>
</evidence>
<dbReference type="InterPro" id="IPR036164">
    <property type="entry name" value="bL21-like_sf"/>
</dbReference>
<dbReference type="SUPFAM" id="SSF141091">
    <property type="entry name" value="L21p-like"/>
    <property type="match status" value="1"/>
</dbReference>
<feature type="compositionally biased region" description="Basic residues" evidence="1">
    <location>
        <begin position="112"/>
        <end position="121"/>
    </location>
</feature>
<gene>
    <name evidence="2" type="ORF">EBH_0016100</name>
</gene>
<evidence type="ECO:0000313" key="2">
    <source>
        <dbReference type="EMBL" id="CDJ47439.1"/>
    </source>
</evidence>
<dbReference type="Proteomes" id="UP000030750">
    <property type="component" value="Unassembled WGS sequence"/>
</dbReference>
<accession>U6LFY8</accession>
<feature type="region of interest" description="Disordered" evidence="1">
    <location>
        <begin position="100"/>
        <end position="174"/>
    </location>
</feature>
<reference evidence="2" key="1">
    <citation type="submission" date="2013-10" db="EMBL/GenBank/DDBJ databases">
        <title>Genomic analysis of the causative agents of coccidiosis in chickens.</title>
        <authorList>
            <person name="Reid A.J."/>
            <person name="Blake D."/>
            <person name="Billington K."/>
            <person name="Browne H."/>
            <person name="Dunn M."/>
            <person name="Hung S."/>
            <person name="Kawahara F."/>
            <person name="Miranda-Saavedra D."/>
            <person name="Mourier T."/>
            <person name="Nagra H."/>
            <person name="Otto T.D."/>
            <person name="Rawlings N."/>
            <person name="Sanchez A."/>
            <person name="Sanders M."/>
            <person name="Subramaniam C."/>
            <person name="Tay Y."/>
            <person name="Dear P."/>
            <person name="Doerig C."/>
            <person name="Gruber A."/>
            <person name="Parkinson J."/>
            <person name="Shirley M."/>
            <person name="Wan K.L."/>
            <person name="Berriman M."/>
            <person name="Tomley F."/>
            <person name="Pain A."/>
        </authorList>
    </citation>
    <scope>NUCLEOTIDE SEQUENCE [LARGE SCALE GENOMIC DNA]</scope>
    <source>
        <strain evidence="2">Houghton</strain>
    </source>
</reference>
<sequence>MAGKHRKRRLLPPKVPLHPSAAAAAVAAERAAPGVTTPAAPQQDMTLFEAYRDLQLRWKRTTRQSRKKFCIARKWRQHLACQPQPEPSWLLFLHPQMNPTAERSEAHEGPTKHSKAGRRKAAALQQHSCGRSTQALQQHAQQPSAPQHQQQHLKRKQDLAQEVDTQQEQKDKQVQGHVTVGDLVQTEKLHRKQAGDKVVFGTVLLVGTREWTLLGKPTIRHWVTLIRIEEIEVDVEMEDDPPLQPPKRLLDLWANRWLYPEELAGIKTDVDGKPLAEGENLGKLGRQAETALTVGATASVAAGAAPAAATRGASQGFTGIRLTLFSCLRWGRAPAGHVSSKGIDGVLQRVYVNVDIYVAK</sequence>
<keyword evidence="3" id="KW-1185">Reference proteome</keyword>
<feature type="compositionally biased region" description="Basic and acidic residues" evidence="1">
    <location>
        <begin position="102"/>
        <end position="111"/>
    </location>
</feature>
<protein>
    <submittedName>
        <fullName evidence="2">Uncharacterized protein</fullName>
    </submittedName>
</protein>
<proteinExistence type="predicted"/>
<dbReference type="VEuPathDB" id="ToxoDB:EBH_0016100"/>
<dbReference type="EMBL" id="HG710731">
    <property type="protein sequence ID" value="CDJ47439.1"/>
    <property type="molecule type" value="Genomic_DNA"/>
</dbReference>
<name>U6LFY8_9EIME</name>
<reference evidence="2" key="2">
    <citation type="submission" date="2013-10" db="EMBL/GenBank/DDBJ databases">
        <authorList>
            <person name="Aslett M."/>
        </authorList>
    </citation>
    <scope>NUCLEOTIDE SEQUENCE [LARGE SCALE GENOMIC DNA]</scope>
    <source>
        <strain evidence="2">Houghton</strain>
    </source>
</reference>
<feature type="compositionally biased region" description="Low complexity" evidence="1">
    <location>
        <begin position="134"/>
        <end position="150"/>
    </location>
</feature>